<evidence type="ECO:0000259" key="2">
    <source>
        <dbReference type="PROSITE" id="PS50011"/>
    </source>
</evidence>
<gene>
    <name evidence="4" type="ORF">SELMODRAFT_110572</name>
</gene>
<organism evidence="5">
    <name type="scientific">Selaginella moellendorffii</name>
    <name type="common">Spikemoss</name>
    <dbReference type="NCBI Taxonomy" id="88036"/>
    <lineage>
        <taxon>Eukaryota</taxon>
        <taxon>Viridiplantae</taxon>
        <taxon>Streptophyta</taxon>
        <taxon>Embryophyta</taxon>
        <taxon>Tracheophyta</taxon>
        <taxon>Lycopodiopsida</taxon>
        <taxon>Selaginellales</taxon>
        <taxon>Selaginellaceae</taxon>
        <taxon>Selaginella</taxon>
    </lineage>
</organism>
<dbReference type="Gene3D" id="1.10.1540.10">
    <property type="entry name" value="BEACH domain"/>
    <property type="match status" value="1"/>
</dbReference>
<dbReference type="InterPro" id="IPR036372">
    <property type="entry name" value="BEACH_dom_sf"/>
</dbReference>
<keyword evidence="5" id="KW-1185">Reference proteome</keyword>
<dbReference type="STRING" id="88036.D8S7P5"/>
<dbReference type="GO" id="GO:0004672">
    <property type="term" value="F:protein kinase activity"/>
    <property type="evidence" value="ECO:0007669"/>
    <property type="project" value="InterPro"/>
</dbReference>
<dbReference type="Pfam" id="PF02138">
    <property type="entry name" value="Beach"/>
    <property type="match status" value="1"/>
</dbReference>
<evidence type="ECO:0000259" key="3">
    <source>
        <dbReference type="PROSITE" id="PS50197"/>
    </source>
</evidence>
<dbReference type="SMART" id="SM01026">
    <property type="entry name" value="Beach"/>
    <property type="match status" value="1"/>
</dbReference>
<dbReference type="EMBL" id="GL377605">
    <property type="protein sequence ID" value="EFJ19787.1"/>
    <property type="molecule type" value="Genomic_DNA"/>
</dbReference>
<reference evidence="4 5" key="1">
    <citation type="journal article" date="2011" name="Science">
        <title>The Selaginella genome identifies genetic changes associated with the evolution of vascular plants.</title>
        <authorList>
            <person name="Banks J.A."/>
            <person name="Nishiyama T."/>
            <person name="Hasebe M."/>
            <person name="Bowman J.L."/>
            <person name="Gribskov M."/>
            <person name="dePamphilis C."/>
            <person name="Albert V.A."/>
            <person name="Aono N."/>
            <person name="Aoyama T."/>
            <person name="Ambrose B.A."/>
            <person name="Ashton N.W."/>
            <person name="Axtell M.J."/>
            <person name="Barker E."/>
            <person name="Barker M.S."/>
            <person name="Bennetzen J.L."/>
            <person name="Bonawitz N.D."/>
            <person name="Chapple C."/>
            <person name="Cheng C."/>
            <person name="Correa L.G."/>
            <person name="Dacre M."/>
            <person name="DeBarry J."/>
            <person name="Dreyer I."/>
            <person name="Elias M."/>
            <person name="Engstrom E.M."/>
            <person name="Estelle M."/>
            <person name="Feng L."/>
            <person name="Finet C."/>
            <person name="Floyd S.K."/>
            <person name="Frommer W.B."/>
            <person name="Fujita T."/>
            <person name="Gramzow L."/>
            <person name="Gutensohn M."/>
            <person name="Harholt J."/>
            <person name="Hattori M."/>
            <person name="Heyl A."/>
            <person name="Hirai T."/>
            <person name="Hiwatashi Y."/>
            <person name="Ishikawa M."/>
            <person name="Iwata M."/>
            <person name="Karol K.G."/>
            <person name="Koehler B."/>
            <person name="Kolukisaoglu U."/>
            <person name="Kubo M."/>
            <person name="Kurata T."/>
            <person name="Lalonde S."/>
            <person name="Li K."/>
            <person name="Li Y."/>
            <person name="Litt A."/>
            <person name="Lyons E."/>
            <person name="Manning G."/>
            <person name="Maruyama T."/>
            <person name="Michael T.P."/>
            <person name="Mikami K."/>
            <person name="Miyazaki S."/>
            <person name="Morinaga S."/>
            <person name="Murata T."/>
            <person name="Mueller-Roeber B."/>
            <person name="Nelson D.R."/>
            <person name="Obara M."/>
            <person name="Oguri Y."/>
            <person name="Olmstead R.G."/>
            <person name="Onodera N."/>
            <person name="Petersen B.L."/>
            <person name="Pils B."/>
            <person name="Prigge M."/>
            <person name="Rensing S.A."/>
            <person name="Riano-Pachon D.M."/>
            <person name="Roberts A.W."/>
            <person name="Sato Y."/>
            <person name="Scheller H.V."/>
            <person name="Schulz B."/>
            <person name="Schulz C."/>
            <person name="Shakirov E.V."/>
            <person name="Shibagaki N."/>
            <person name="Shinohara N."/>
            <person name="Shippen D.E."/>
            <person name="Soerensen I."/>
            <person name="Sotooka R."/>
            <person name="Sugimoto N."/>
            <person name="Sugita M."/>
            <person name="Sumikawa N."/>
            <person name="Tanurdzic M."/>
            <person name="Theissen G."/>
            <person name="Ulvskov P."/>
            <person name="Wakazuki S."/>
            <person name="Weng J.K."/>
            <person name="Willats W.W."/>
            <person name="Wipf D."/>
            <person name="Wolf P.G."/>
            <person name="Yang L."/>
            <person name="Zimmer A.D."/>
            <person name="Zhu Q."/>
            <person name="Mitros T."/>
            <person name="Hellsten U."/>
            <person name="Loque D."/>
            <person name="Otillar R."/>
            <person name="Salamov A."/>
            <person name="Schmutz J."/>
            <person name="Shapiro H."/>
            <person name="Lindquist E."/>
            <person name="Lucas S."/>
            <person name="Rokhsar D."/>
            <person name="Grigoriev I.V."/>
        </authorList>
    </citation>
    <scope>NUCLEOTIDE SEQUENCE [LARGE SCALE GENOMIC DNA]</scope>
</reference>
<dbReference type="GO" id="GO:0005769">
    <property type="term" value="C:early endosome"/>
    <property type="evidence" value="ECO:0000318"/>
    <property type="project" value="GO_Central"/>
</dbReference>
<dbReference type="AlphaFoldDB" id="D8S7P5"/>
<dbReference type="InterPro" id="IPR000409">
    <property type="entry name" value="BEACH_dom"/>
</dbReference>
<dbReference type="InterPro" id="IPR000719">
    <property type="entry name" value="Prot_kinase_dom"/>
</dbReference>
<protein>
    <recommendedName>
        <fullName evidence="6">BEACH domain-containing protein</fullName>
    </recommendedName>
</protein>
<dbReference type="PANTHER" id="PTHR46866:SF1">
    <property type="entry name" value="GH12955P"/>
    <property type="match status" value="1"/>
</dbReference>
<dbReference type="CDD" id="cd06071">
    <property type="entry name" value="Beach"/>
    <property type="match status" value="1"/>
</dbReference>
<dbReference type="PROSITE" id="PS50197">
    <property type="entry name" value="BEACH"/>
    <property type="match status" value="1"/>
</dbReference>
<dbReference type="SUPFAM" id="SSF81837">
    <property type="entry name" value="BEACH domain"/>
    <property type="match status" value="1"/>
</dbReference>
<dbReference type="GO" id="GO:0005770">
    <property type="term" value="C:late endosome"/>
    <property type="evidence" value="ECO:0000318"/>
    <property type="project" value="GO_Central"/>
</dbReference>
<name>D8S7P5_SELML</name>
<feature type="domain" description="BEACH" evidence="3">
    <location>
        <begin position="104"/>
        <end position="372"/>
    </location>
</feature>
<dbReference type="Gene3D" id="1.10.510.10">
    <property type="entry name" value="Transferase(Phosphotransferase) domain 1"/>
    <property type="match status" value="2"/>
</dbReference>
<evidence type="ECO:0008006" key="6">
    <source>
        <dbReference type="Google" id="ProtNLM"/>
    </source>
</evidence>
<feature type="domain" description="Protein kinase" evidence="2">
    <location>
        <begin position="1"/>
        <end position="533"/>
    </location>
</feature>
<dbReference type="KEGG" id="smo:SELMODRAFT_110572"/>
<evidence type="ECO:0000313" key="5">
    <source>
        <dbReference type="Proteomes" id="UP000001514"/>
    </source>
</evidence>
<evidence type="ECO:0000256" key="1">
    <source>
        <dbReference type="SAM" id="MobiDB-lite"/>
    </source>
</evidence>
<dbReference type="InterPro" id="IPR011009">
    <property type="entry name" value="Kinase-like_dom_sf"/>
</dbReference>
<dbReference type="GO" id="GO:2000643">
    <property type="term" value="P:positive regulation of early endosome to late endosome transport"/>
    <property type="evidence" value="ECO:0000318"/>
    <property type="project" value="GO_Central"/>
</dbReference>
<dbReference type="Proteomes" id="UP000001514">
    <property type="component" value="Unassembled WGS sequence"/>
</dbReference>
<dbReference type="Gramene" id="EFJ19787">
    <property type="protein sequence ID" value="EFJ19787"/>
    <property type="gene ID" value="SELMODRAFT_110572"/>
</dbReference>
<feature type="region of interest" description="Disordered" evidence="1">
    <location>
        <begin position="327"/>
        <end position="351"/>
    </location>
</feature>
<dbReference type="SUPFAM" id="SSF56112">
    <property type="entry name" value="Protein kinase-like (PK-like)"/>
    <property type="match status" value="2"/>
</dbReference>
<feature type="non-terminal residue" evidence="4">
    <location>
        <position position="1"/>
    </location>
</feature>
<dbReference type="InParanoid" id="D8S7P5"/>
<dbReference type="eggNOG" id="KOG1786">
    <property type="taxonomic scope" value="Eukaryota"/>
</dbReference>
<evidence type="ECO:0000313" key="4">
    <source>
        <dbReference type="EMBL" id="EFJ19787.1"/>
    </source>
</evidence>
<dbReference type="PROSITE" id="PS50011">
    <property type="entry name" value="PROTEIN_KINASE_DOM"/>
    <property type="match status" value="1"/>
</dbReference>
<sequence length="633" mass="71882">HPCIAPLTGAFLGNETLYLVFPPAPYTLRSLLHFSPGALGDDWQLRFFLYQIIAGLAHCHKLEVFHGNINPSSVLITSSMWCWLTGFATTSIRREVFNPTTETSLVEDELEWRSQFKKWFRGELSNFDYLLLLNRLAGRRWGDRCFHTVMPWVIDFTAKPDQENDTGWRDLTKSKWRLAKGDEQLDFTYATAEIPHHVSDECLSELAVCIYKARRLPLLVLRRVVRSVYEPNEYPVNMQRLYHWTPDECIPEFYSDPEVFRSIHHGMGDLAVPSWAEDPEDFIRLHRSALESDRVSRQLHEWIDLTFGYKLSGEAAVLAKNVTLSTTAPSMPRSSGRRQLFSKPHPMRMTSSSKKNLLEQLEESASFCSSGRSLSPWYGVPVPDPEGHNSTNSDHPPVASNACEAILRNVAESDEKVWSELFQKLHFEQDDDVDDENVSYQRLVAWQREVSVLKPIRESEAADIFGIGCLVAEIFLQKPLFDSTSAAVWLERKSLPGTLNQLPPHVRIVVETTLAADIKRRPSAEKLLESPFFPPVVRSAYTFLSSFHFLASNHDRLFYAAKMAQQSAFALMGPVASELCAPACLSVIAHPYNDLDPMAVIILLKSLLQVLKQQASRRLLLPVVQSILQVSLN</sequence>
<accession>D8S7P5</accession>
<dbReference type="OMA" id="ANCMESK"/>
<dbReference type="PANTHER" id="PTHR46866">
    <property type="entry name" value="GH12955P"/>
    <property type="match status" value="1"/>
</dbReference>
<dbReference type="HOGENOM" id="CLU_014681_0_0_1"/>
<proteinExistence type="predicted"/>
<dbReference type="GO" id="GO:0005524">
    <property type="term" value="F:ATP binding"/>
    <property type="evidence" value="ECO:0007669"/>
    <property type="project" value="InterPro"/>
</dbReference>